<dbReference type="PANTHER" id="PTHR44167:SF24">
    <property type="entry name" value="SERINE_THREONINE-PROTEIN KINASE CHK2"/>
    <property type="match status" value="1"/>
</dbReference>
<feature type="domain" description="Protein kinase" evidence="2">
    <location>
        <begin position="272"/>
        <end position="541"/>
    </location>
</feature>
<dbReference type="Pfam" id="PF13672">
    <property type="entry name" value="PP2C_2"/>
    <property type="match status" value="1"/>
</dbReference>
<feature type="transmembrane region" description="Helical" evidence="1">
    <location>
        <begin position="554"/>
        <end position="573"/>
    </location>
</feature>
<evidence type="ECO:0000259" key="2">
    <source>
        <dbReference type="PROSITE" id="PS50011"/>
    </source>
</evidence>
<dbReference type="InterPro" id="IPR001932">
    <property type="entry name" value="PPM-type_phosphatase-like_dom"/>
</dbReference>
<dbReference type="PROSITE" id="PS50011">
    <property type="entry name" value="PROTEIN_KINASE_DOM"/>
    <property type="match status" value="1"/>
</dbReference>
<dbReference type="Pfam" id="PF00069">
    <property type="entry name" value="Pkinase"/>
    <property type="match status" value="1"/>
</dbReference>
<reference evidence="4 5" key="1">
    <citation type="submission" date="2019-05" db="EMBL/GenBank/DDBJ databases">
        <title>Arcobacter sp. nov., isolated from sea sediment.</title>
        <authorList>
            <person name="Kim W."/>
        </authorList>
    </citation>
    <scope>NUCLEOTIDE SEQUENCE [LARGE SCALE GENOMIC DNA]</scope>
    <source>
        <strain evidence="4 5">CAU 1517</strain>
    </source>
</reference>
<keyword evidence="4" id="KW-0808">Transferase</keyword>
<dbReference type="SUPFAM" id="SSF56112">
    <property type="entry name" value="Protein kinase-like (PK-like)"/>
    <property type="match status" value="1"/>
</dbReference>
<dbReference type="PANTHER" id="PTHR44167">
    <property type="entry name" value="OVARIAN-SPECIFIC SERINE/THREONINE-PROTEIN KINASE LOK-RELATED"/>
    <property type="match status" value="1"/>
</dbReference>
<dbReference type="EMBL" id="VANU01000002">
    <property type="protein sequence ID" value="TLP39574.1"/>
    <property type="molecule type" value="Genomic_DNA"/>
</dbReference>
<dbReference type="InterPro" id="IPR036457">
    <property type="entry name" value="PPM-type-like_dom_sf"/>
</dbReference>
<dbReference type="OrthoDB" id="9801841at2"/>
<dbReference type="Proteomes" id="UP000308901">
    <property type="component" value="Unassembled WGS sequence"/>
</dbReference>
<evidence type="ECO:0000313" key="4">
    <source>
        <dbReference type="EMBL" id="TLP39574.1"/>
    </source>
</evidence>
<dbReference type="SMART" id="SM00331">
    <property type="entry name" value="PP2C_SIG"/>
    <property type="match status" value="1"/>
</dbReference>
<dbReference type="RefSeq" id="WP_138152157.1">
    <property type="nucleotide sequence ID" value="NZ_VANU01000002.1"/>
</dbReference>
<evidence type="ECO:0000259" key="3">
    <source>
        <dbReference type="PROSITE" id="PS51746"/>
    </source>
</evidence>
<dbReference type="InterPro" id="IPR008266">
    <property type="entry name" value="Tyr_kinase_AS"/>
</dbReference>
<dbReference type="Gene3D" id="1.10.510.10">
    <property type="entry name" value="Transferase(Phosphotransferase) domain 1"/>
    <property type="match status" value="1"/>
</dbReference>
<name>A0A5R8Y2Q8_9BACT</name>
<dbReference type="CDD" id="cd00143">
    <property type="entry name" value="PP2Cc"/>
    <property type="match status" value="1"/>
</dbReference>
<dbReference type="PROSITE" id="PS51746">
    <property type="entry name" value="PPM_2"/>
    <property type="match status" value="1"/>
</dbReference>
<accession>A0A5R8Y2Q8</accession>
<keyword evidence="4" id="KW-0418">Kinase</keyword>
<gene>
    <name evidence="4" type="ORF">FDK22_06825</name>
</gene>
<comment type="caution">
    <text evidence="4">The sequence shown here is derived from an EMBL/GenBank/DDBJ whole genome shotgun (WGS) entry which is preliminary data.</text>
</comment>
<keyword evidence="1" id="KW-0472">Membrane</keyword>
<sequence length="574" mass="65768">MKNILQINYGQYSSKGVKEVNQDFHGICVPNEHQLKYKGIAIALADGISSSNVSDIASQISVNSFLEDYYCTSQTWSVKKSAMRVLSATNSWLFSQSKKSINSYDKDKGYVCTLSSIVIKSNTAHIFHIGDSRIYRIRNNKEELLTTDHRIWVSSQESYLSRAMGLDSQLTIDYEHTAVEKDDIFILASDGIYEFLDFKTIKDTLNIFDGHYDTAARVLVEKALENGSDDNLTIQIIKITNLPDKQIKEITEQLEEKKVPSLLEARQEFDGFLVLRNLTSSSRSHTYVVKNIKTSKKLVLKIPSTELQDNKAYLERFLLEDWIAKKINNPHVVKSFIQTRKQNYVYNVTEFIEGQTLTQWIIDNPNPKLEKVRDIIEQIAKGLYAFHRLEMIHQDIRPENIMIDDTGLVKIIDFGATKVAGLCDISTLTEQFHIQGTAMYSAPEYFLGFEGTTKSDIFSLGIITYQLLSGSFPYGVNVSKSNTKSLQRKLKYKSIYDEDKKNIPIWVDEAIKKACEIEPSKRYSQISEFIYDLYNPNENFLRKTKPALIQRNPLIFWQSSTLILFVLVCILLLS</sequence>
<keyword evidence="1" id="KW-0812">Transmembrane</keyword>
<dbReference type="CDD" id="cd14014">
    <property type="entry name" value="STKc_PknB_like"/>
    <property type="match status" value="1"/>
</dbReference>
<dbReference type="PROSITE" id="PS00109">
    <property type="entry name" value="PROTEIN_KINASE_TYR"/>
    <property type="match status" value="1"/>
</dbReference>
<protein>
    <submittedName>
        <fullName evidence="4">Bifunctional protein-serine/threonine kinase/phosphatase</fullName>
    </submittedName>
</protein>
<keyword evidence="1" id="KW-1133">Transmembrane helix</keyword>
<organism evidence="4 5">
    <name type="scientific">Arcobacter arenosus</name>
    <dbReference type="NCBI Taxonomy" id="2576037"/>
    <lineage>
        <taxon>Bacteria</taxon>
        <taxon>Pseudomonadati</taxon>
        <taxon>Campylobacterota</taxon>
        <taxon>Epsilonproteobacteria</taxon>
        <taxon>Campylobacterales</taxon>
        <taxon>Arcobacteraceae</taxon>
        <taxon>Arcobacter</taxon>
    </lineage>
</organism>
<dbReference type="SUPFAM" id="SSF81606">
    <property type="entry name" value="PP2C-like"/>
    <property type="match status" value="1"/>
</dbReference>
<dbReference type="Gene3D" id="3.60.40.10">
    <property type="entry name" value="PPM-type phosphatase domain"/>
    <property type="match status" value="1"/>
</dbReference>
<dbReference type="InterPro" id="IPR011009">
    <property type="entry name" value="Kinase-like_dom_sf"/>
</dbReference>
<proteinExistence type="predicted"/>
<dbReference type="InterPro" id="IPR000719">
    <property type="entry name" value="Prot_kinase_dom"/>
</dbReference>
<keyword evidence="5" id="KW-1185">Reference proteome</keyword>
<dbReference type="GO" id="GO:0004672">
    <property type="term" value="F:protein kinase activity"/>
    <property type="evidence" value="ECO:0007669"/>
    <property type="project" value="InterPro"/>
</dbReference>
<evidence type="ECO:0000313" key="5">
    <source>
        <dbReference type="Proteomes" id="UP000308901"/>
    </source>
</evidence>
<evidence type="ECO:0000256" key="1">
    <source>
        <dbReference type="SAM" id="Phobius"/>
    </source>
</evidence>
<dbReference type="SMART" id="SM00332">
    <property type="entry name" value="PP2Cc"/>
    <property type="match status" value="1"/>
</dbReference>
<feature type="domain" description="PPM-type phosphatase" evidence="3">
    <location>
        <begin position="8"/>
        <end position="239"/>
    </location>
</feature>
<dbReference type="GO" id="GO:0005524">
    <property type="term" value="F:ATP binding"/>
    <property type="evidence" value="ECO:0007669"/>
    <property type="project" value="InterPro"/>
</dbReference>
<dbReference type="AlphaFoldDB" id="A0A5R8Y2Q8"/>